<reference evidence="2" key="2">
    <citation type="submission" date="2020-08" db="EMBL/GenBank/DDBJ databases">
        <authorList>
            <person name="Lai Q."/>
        </authorList>
    </citation>
    <scope>NUCLEOTIDE SEQUENCE</scope>
    <source>
        <strain evidence="2">S27-2</strain>
    </source>
</reference>
<evidence type="ECO:0000313" key="3">
    <source>
        <dbReference type="Proteomes" id="UP000601768"/>
    </source>
</evidence>
<gene>
    <name evidence="2" type="ORF">H8B19_09495</name>
</gene>
<reference evidence="2" key="1">
    <citation type="journal article" date="2018" name="Int. J. Syst. Evol. Microbiol.">
        <title>Neptunicella marina gen. nov., sp. nov., isolated from surface seawater.</title>
        <authorList>
            <person name="Liu X."/>
            <person name="Lai Q."/>
            <person name="Du Y."/>
            <person name="Zhang X."/>
            <person name="Liu Z."/>
            <person name="Sun F."/>
            <person name="Shao Z."/>
        </authorList>
    </citation>
    <scope>NUCLEOTIDE SEQUENCE</scope>
    <source>
        <strain evidence="2">S27-2</strain>
    </source>
</reference>
<evidence type="ECO:0000313" key="2">
    <source>
        <dbReference type="EMBL" id="MBC3766114.1"/>
    </source>
</evidence>
<dbReference type="InterPro" id="IPR012902">
    <property type="entry name" value="N_methyl_site"/>
</dbReference>
<sequence length="267" mass="29424">MRVMRGFTLMEMIIVMVILGVVSVGLAGVIRFGTQIFTDVSSRNAALSDSRFALERLNREVRTAVPNSIRVAGDSNVQCVEFMPMVTSTFYETIPLSSPADNFKAILPPDYVATSPMYLVVFPLSPNDVYDASRNKRIAMSAFTAHPSDSTLPATITMPAPAAFASDSSLKRLYIVSQPVSFCVRNQMLYRYEGYAIQLLQPTSVADLGAGVLMAQNIGNELTSQHPFTLVPPTLAHNAYLAVFLRFMMNDDEVIEFNNEIYTLNAP</sequence>
<name>A0A8J6ITS5_9ALTE</name>
<accession>A0A8J6ITS5</accession>
<dbReference type="RefSeq" id="WP_186506586.1">
    <property type="nucleotide sequence ID" value="NZ_JACNEP010000006.1"/>
</dbReference>
<comment type="caution">
    <text evidence="2">The sequence shown here is derived from an EMBL/GenBank/DDBJ whole genome shotgun (WGS) entry which is preliminary data.</text>
</comment>
<keyword evidence="1" id="KW-0812">Transmembrane</keyword>
<dbReference type="AlphaFoldDB" id="A0A8J6ITS5"/>
<dbReference type="Pfam" id="PF07963">
    <property type="entry name" value="N_methyl"/>
    <property type="match status" value="1"/>
</dbReference>
<keyword evidence="1" id="KW-1133">Transmembrane helix</keyword>
<dbReference type="NCBIfam" id="TIGR02532">
    <property type="entry name" value="IV_pilin_GFxxxE"/>
    <property type="match status" value="1"/>
</dbReference>
<feature type="transmembrane region" description="Helical" evidence="1">
    <location>
        <begin position="12"/>
        <end position="33"/>
    </location>
</feature>
<evidence type="ECO:0000256" key="1">
    <source>
        <dbReference type="SAM" id="Phobius"/>
    </source>
</evidence>
<dbReference type="Proteomes" id="UP000601768">
    <property type="component" value="Unassembled WGS sequence"/>
</dbReference>
<protein>
    <submittedName>
        <fullName evidence="2">Type II secretion system protein</fullName>
    </submittedName>
</protein>
<organism evidence="2 3">
    <name type="scientific">Neptunicella marina</name>
    <dbReference type="NCBI Taxonomy" id="2125989"/>
    <lineage>
        <taxon>Bacteria</taxon>
        <taxon>Pseudomonadati</taxon>
        <taxon>Pseudomonadota</taxon>
        <taxon>Gammaproteobacteria</taxon>
        <taxon>Alteromonadales</taxon>
        <taxon>Alteromonadaceae</taxon>
        <taxon>Neptunicella</taxon>
    </lineage>
</organism>
<proteinExistence type="predicted"/>
<keyword evidence="1" id="KW-0472">Membrane</keyword>
<keyword evidence="3" id="KW-1185">Reference proteome</keyword>
<dbReference type="EMBL" id="JACNEP010000006">
    <property type="protein sequence ID" value="MBC3766114.1"/>
    <property type="molecule type" value="Genomic_DNA"/>
</dbReference>